<evidence type="ECO:0000259" key="9">
    <source>
        <dbReference type="PROSITE" id="PS52029"/>
    </source>
</evidence>
<evidence type="ECO:0000256" key="5">
    <source>
        <dbReference type="ARBA" id="ARBA00022984"/>
    </source>
</evidence>
<keyword evidence="5 7" id="KW-0573">Peptidoglycan synthesis</keyword>
<evidence type="ECO:0000256" key="7">
    <source>
        <dbReference type="PROSITE-ProRule" id="PRU01373"/>
    </source>
</evidence>
<keyword evidence="4 7" id="KW-0133">Cell shape</keyword>
<dbReference type="InterPro" id="IPR038063">
    <property type="entry name" value="Transpep_catalytic_dom"/>
</dbReference>
<dbReference type="CDD" id="cd16913">
    <property type="entry name" value="YkuD_like"/>
    <property type="match status" value="1"/>
</dbReference>
<feature type="signal peptide" evidence="8">
    <location>
        <begin position="1"/>
        <end position="28"/>
    </location>
</feature>
<comment type="pathway">
    <text evidence="1 7">Cell wall biogenesis; peptidoglycan biosynthesis.</text>
</comment>
<dbReference type="UniPathway" id="UPA00219"/>
<evidence type="ECO:0000256" key="3">
    <source>
        <dbReference type="ARBA" id="ARBA00022679"/>
    </source>
</evidence>
<dbReference type="GO" id="GO:0071555">
    <property type="term" value="P:cell wall organization"/>
    <property type="evidence" value="ECO:0007669"/>
    <property type="project" value="UniProtKB-UniRule"/>
</dbReference>
<dbReference type="SUPFAM" id="SSF141523">
    <property type="entry name" value="L,D-transpeptidase catalytic domain-like"/>
    <property type="match status" value="1"/>
</dbReference>
<keyword evidence="11" id="KW-1185">Reference proteome</keyword>
<keyword evidence="8" id="KW-0732">Signal</keyword>
<dbReference type="EMBL" id="SOCA01000007">
    <property type="protein sequence ID" value="TDU67141.1"/>
    <property type="molecule type" value="Genomic_DNA"/>
</dbReference>
<dbReference type="AlphaFoldDB" id="A0A4R7RNW9"/>
<feature type="chain" id="PRO_5020526952" description="L,D-TPase catalytic domain-containing protein" evidence="8">
    <location>
        <begin position="29"/>
        <end position="278"/>
    </location>
</feature>
<evidence type="ECO:0000313" key="11">
    <source>
        <dbReference type="Proteomes" id="UP000295662"/>
    </source>
</evidence>
<feature type="domain" description="L,D-TPase catalytic" evidence="9">
    <location>
        <begin position="97"/>
        <end position="227"/>
    </location>
</feature>
<keyword evidence="6 7" id="KW-0961">Cell wall biogenesis/degradation</keyword>
<keyword evidence="3" id="KW-0808">Transferase</keyword>
<comment type="caution">
    <text evidence="10">The sequence shown here is derived from an EMBL/GenBank/DDBJ whole genome shotgun (WGS) entry which is preliminary data.</text>
</comment>
<protein>
    <recommendedName>
        <fullName evidence="9">L,D-TPase catalytic domain-containing protein</fullName>
    </recommendedName>
</protein>
<organism evidence="10 11">
    <name type="scientific">Prosthecobacter fusiformis</name>
    <dbReference type="NCBI Taxonomy" id="48464"/>
    <lineage>
        <taxon>Bacteria</taxon>
        <taxon>Pseudomonadati</taxon>
        <taxon>Verrucomicrobiota</taxon>
        <taxon>Verrucomicrobiia</taxon>
        <taxon>Verrucomicrobiales</taxon>
        <taxon>Verrucomicrobiaceae</taxon>
        <taxon>Prosthecobacter</taxon>
    </lineage>
</organism>
<dbReference type="GO" id="GO:0004180">
    <property type="term" value="F:carboxypeptidase activity"/>
    <property type="evidence" value="ECO:0007669"/>
    <property type="project" value="UniProtKB-ARBA"/>
</dbReference>
<dbReference type="InterPro" id="IPR005490">
    <property type="entry name" value="LD_TPept_cat_dom"/>
</dbReference>
<dbReference type="GO" id="GO:0008360">
    <property type="term" value="P:regulation of cell shape"/>
    <property type="evidence" value="ECO:0007669"/>
    <property type="project" value="UniProtKB-UniRule"/>
</dbReference>
<evidence type="ECO:0000256" key="6">
    <source>
        <dbReference type="ARBA" id="ARBA00023316"/>
    </source>
</evidence>
<dbReference type="PANTHER" id="PTHR36699:SF1">
    <property type="entry name" value="L,D-TRANSPEPTIDASE YAFK-RELATED"/>
    <property type="match status" value="1"/>
</dbReference>
<evidence type="ECO:0000313" key="10">
    <source>
        <dbReference type="EMBL" id="TDU67141.1"/>
    </source>
</evidence>
<dbReference type="Proteomes" id="UP000295662">
    <property type="component" value="Unassembled WGS sequence"/>
</dbReference>
<dbReference type="RefSeq" id="WP_243838896.1">
    <property type="nucleotide sequence ID" value="NZ_SOCA01000007.1"/>
</dbReference>
<gene>
    <name evidence="10" type="ORF">EI77_03342</name>
</gene>
<dbReference type="Pfam" id="PF03734">
    <property type="entry name" value="YkuD"/>
    <property type="match status" value="1"/>
</dbReference>
<dbReference type="PROSITE" id="PS52029">
    <property type="entry name" value="LD_TPASE"/>
    <property type="match status" value="1"/>
</dbReference>
<feature type="active site" description="Nucleophile" evidence="7">
    <location>
        <position position="196"/>
    </location>
</feature>
<evidence type="ECO:0000256" key="2">
    <source>
        <dbReference type="ARBA" id="ARBA00005992"/>
    </source>
</evidence>
<comment type="similarity">
    <text evidence="2">Belongs to the YkuD family.</text>
</comment>
<evidence type="ECO:0000256" key="1">
    <source>
        <dbReference type="ARBA" id="ARBA00004752"/>
    </source>
</evidence>
<sequence>MKNILWVMLPLSAALALLSGRHTGTACADCSPLIQMPDLTALWTGSAKMKLPYPAPPPPDEWRTLKPDERLAHVKDRVQAPLAALLEKQGLRLGAPAFIRIFKETRELELWMQAGGKWQLFRTYPIAAMSGTLGPKLQEGDGQAPEGFYSVTPASLNPGSTFHLSFNIGYPNAYDQHHGRTGTFIMVHGNEVSIGCFAMTDPLIEEIYLIVDAALKKGQPEVPVHTFPFPLTDQRLAEFAEHPHAPFWRELQPGYTAFETQNAPPQVTLRDGRYRIRE</sequence>
<evidence type="ECO:0000256" key="4">
    <source>
        <dbReference type="ARBA" id="ARBA00022960"/>
    </source>
</evidence>
<evidence type="ECO:0000256" key="8">
    <source>
        <dbReference type="SAM" id="SignalP"/>
    </source>
</evidence>
<dbReference type="PANTHER" id="PTHR36699">
    <property type="entry name" value="LD-TRANSPEPTIDASE"/>
    <property type="match status" value="1"/>
</dbReference>
<accession>A0A4R7RNW9</accession>
<dbReference type="GO" id="GO:0016740">
    <property type="term" value="F:transferase activity"/>
    <property type="evidence" value="ECO:0007669"/>
    <property type="project" value="UniProtKB-KW"/>
</dbReference>
<name>A0A4R7RNW9_9BACT</name>
<reference evidence="10 11" key="1">
    <citation type="submission" date="2019-03" db="EMBL/GenBank/DDBJ databases">
        <title>Genomic Encyclopedia of Archaeal and Bacterial Type Strains, Phase II (KMG-II): from individual species to whole genera.</title>
        <authorList>
            <person name="Goeker M."/>
        </authorList>
    </citation>
    <scope>NUCLEOTIDE SEQUENCE [LARGE SCALE GENOMIC DNA]</scope>
    <source>
        <strain evidence="10 11">ATCC 25309</strain>
    </source>
</reference>
<proteinExistence type="inferred from homology"/>
<dbReference type="GO" id="GO:0009252">
    <property type="term" value="P:peptidoglycan biosynthetic process"/>
    <property type="evidence" value="ECO:0007669"/>
    <property type="project" value="UniProtKB-UniPathway"/>
</dbReference>
<feature type="active site" description="Proton donor/acceptor" evidence="7">
    <location>
        <position position="188"/>
    </location>
</feature>